<sequence>MPLFSRRNKLKKEYDARFIRLLEETRSDWHAAQVVEAHLDDFNLDAIAKRKAMESVHFYLYKEAKRRQVVYRPNR</sequence>
<evidence type="ECO:0000313" key="2">
    <source>
        <dbReference type="Proteomes" id="UP001595733"/>
    </source>
</evidence>
<organism evidence="1 2">
    <name type="scientific">Chryseomicrobium palamuruense</name>
    <dbReference type="NCBI Taxonomy" id="682973"/>
    <lineage>
        <taxon>Bacteria</taxon>
        <taxon>Bacillati</taxon>
        <taxon>Bacillota</taxon>
        <taxon>Bacilli</taxon>
        <taxon>Bacillales</taxon>
        <taxon>Caryophanaceae</taxon>
        <taxon>Chryseomicrobium</taxon>
    </lineage>
</organism>
<dbReference type="Pfam" id="PF10704">
    <property type="entry name" value="DUF2508"/>
    <property type="match status" value="1"/>
</dbReference>
<keyword evidence="2" id="KW-1185">Reference proteome</keyword>
<protein>
    <submittedName>
        <fullName evidence="1">YaaL family protein</fullName>
    </submittedName>
</protein>
<gene>
    <name evidence="1" type="ORF">ACFO0S_00010</name>
</gene>
<name>A0ABV8URA5_9BACL</name>
<dbReference type="RefSeq" id="WP_378138892.1">
    <property type="nucleotide sequence ID" value="NZ_JBHSEF010000001.1"/>
</dbReference>
<comment type="caution">
    <text evidence="1">The sequence shown here is derived from an EMBL/GenBank/DDBJ whole genome shotgun (WGS) entry which is preliminary data.</text>
</comment>
<evidence type="ECO:0000313" key="1">
    <source>
        <dbReference type="EMBL" id="MFC4353475.1"/>
    </source>
</evidence>
<dbReference type="InterPro" id="IPR019644">
    <property type="entry name" value="DUF2508"/>
</dbReference>
<dbReference type="Proteomes" id="UP001595733">
    <property type="component" value="Unassembled WGS sequence"/>
</dbReference>
<accession>A0ABV8URA5</accession>
<reference evidence="2" key="1">
    <citation type="journal article" date="2019" name="Int. J. Syst. Evol. Microbiol.">
        <title>The Global Catalogue of Microorganisms (GCM) 10K type strain sequencing project: providing services to taxonomists for standard genome sequencing and annotation.</title>
        <authorList>
            <consortium name="The Broad Institute Genomics Platform"/>
            <consortium name="The Broad Institute Genome Sequencing Center for Infectious Disease"/>
            <person name="Wu L."/>
            <person name="Ma J."/>
        </authorList>
    </citation>
    <scope>NUCLEOTIDE SEQUENCE [LARGE SCALE GENOMIC DNA]</scope>
    <source>
        <strain evidence="2">CCUG 50353</strain>
    </source>
</reference>
<dbReference type="EMBL" id="JBHSEF010000001">
    <property type="protein sequence ID" value="MFC4353475.1"/>
    <property type="molecule type" value="Genomic_DNA"/>
</dbReference>
<proteinExistence type="predicted"/>